<dbReference type="AlphaFoldDB" id="A0A381XSL3"/>
<evidence type="ECO:0000313" key="2">
    <source>
        <dbReference type="EMBL" id="SVA67197.1"/>
    </source>
</evidence>
<evidence type="ECO:0000256" key="1">
    <source>
        <dbReference type="SAM" id="MobiDB-lite"/>
    </source>
</evidence>
<accession>A0A381XSL3</accession>
<gene>
    <name evidence="2" type="ORF">METZ01_LOCUS120051</name>
</gene>
<feature type="compositionally biased region" description="Polar residues" evidence="1">
    <location>
        <begin position="15"/>
        <end position="25"/>
    </location>
</feature>
<protein>
    <submittedName>
        <fullName evidence="2">Uncharacterized protein</fullName>
    </submittedName>
</protein>
<reference evidence="2" key="1">
    <citation type="submission" date="2018-05" db="EMBL/GenBank/DDBJ databases">
        <authorList>
            <person name="Lanie J.A."/>
            <person name="Ng W.-L."/>
            <person name="Kazmierczak K.M."/>
            <person name="Andrzejewski T.M."/>
            <person name="Davidsen T.M."/>
            <person name="Wayne K.J."/>
            <person name="Tettelin H."/>
            <person name="Glass J.I."/>
            <person name="Rusch D."/>
            <person name="Podicherti R."/>
            <person name="Tsui H.-C.T."/>
            <person name="Winkler M.E."/>
        </authorList>
    </citation>
    <scope>NUCLEOTIDE SEQUENCE</scope>
</reference>
<organism evidence="2">
    <name type="scientific">marine metagenome</name>
    <dbReference type="NCBI Taxonomy" id="408172"/>
    <lineage>
        <taxon>unclassified sequences</taxon>
        <taxon>metagenomes</taxon>
        <taxon>ecological metagenomes</taxon>
    </lineage>
</organism>
<proteinExistence type="predicted"/>
<dbReference type="EMBL" id="UINC01016069">
    <property type="protein sequence ID" value="SVA67197.1"/>
    <property type="molecule type" value="Genomic_DNA"/>
</dbReference>
<feature type="region of interest" description="Disordered" evidence="1">
    <location>
        <begin position="1"/>
        <end position="25"/>
    </location>
</feature>
<name>A0A381XSL3_9ZZZZ</name>
<sequence>MKIAPEPMDKPLCSGSANGNPGVSKSQEIGIFTFYFNLY</sequence>